<reference evidence="4 5" key="1">
    <citation type="submission" date="2006-10" db="EMBL/GenBank/DDBJ databases">
        <title>The Genome Sequence of Batrachochytrium dendrobatidis JEL423.</title>
        <authorList>
            <consortium name="The Broad Institute Genome Sequencing Platform"/>
            <person name="Birren B."/>
            <person name="Lander E."/>
            <person name="Galagan J."/>
            <person name="Cuomo C."/>
            <person name="Devon K."/>
            <person name="Jaffe D."/>
            <person name="Butler J."/>
            <person name="Alvarez P."/>
            <person name="Gnerre S."/>
            <person name="Grabherr M."/>
            <person name="Kleber M."/>
            <person name="Mauceli E."/>
            <person name="Brockman W."/>
            <person name="Young S."/>
            <person name="LaButti K."/>
            <person name="Sykes S."/>
            <person name="DeCaprio D."/>
            <person name="Crawford M."/>
            <person name="Koehrsen M."/>
            <person name="Engels R."/>
            <person name="Montgomery P."/>
            <person name="Pearson M."/>
            <person name="Howarth C."/>
            <person name="Larson L."/>
            <person name="White J."/>
            <person name="O'Leary S."/>
            <person name="Kodira C."/>
            <person name="Zeng Q."/>
            <person name="Yandava C."/>
            <person name="Alvarado L."/>
            <person name="Longcore J."/>
            <person name="James T."/>
        </authorList>
    </citation>
    <scope>NUCLEOTIDE SEQUENCE [LARGE SCALE GENOMIC DNA]</scope>
    <source>
        <strain evidence="4 5">JEL423</strain>
    </source>
</reference>
<proteinExistence type="predicted"/>
<sequence length="213" mass="23697">MKFSIAVLSSILAICSVTIANPVDPSSTMSSAASTPTASTSATSTDGPTSSVFSPNNAGCDSFDQEGIDLIEAYANIKMVLDTEHKKSDQKESDAGEYTKLIDKKMKKLELLEQKAQESNEAVDYTTKISQVKSETEAYRAILKTLKDELNTLYHEYLEWHGEWRKLRVALYDYLKKHDSTGEMAGDTPLLKSIPEFMQCFVKFYNGPPDLLQ</sequence>
<dbReference type="Proteomes" id="UP000077115">
    <property type="component" value="Unassembled WGS sequence"/>
</dbReference>
<feature type="signal peptide" evidence="3">
    <location>
        <begin position="1"/>
        <end position="20"/>
    </location>
</feature>
<feature type="coiled-coil region" evidence="1">
    <location>
        <begin position="95"/>
        <end position="149"/>
    </location>
</feature>
<evidence type="ECO:0000256" key="2">
    <source>
        <dbReference type="SAM" id="MobiDB-lite"/>
    </source>
</evidence>
<organism evidence="4 5">
    <name type="scientific">Batrachochytrium dendrobatidis (strain JEL423)</name>
    <dbReference type="NCBI Taxonomy" id="403673"/>
    <lineage>
        <taxon>Eukaryota</taxon>
        <taxon>Fungi</taxon>
        <taxon>Fungi incertae sedis</taxon>
        <taxon>Chytridiomycota</taxon>
        <taxon>Chytridiomycota incertae sedis</taxon>
        <taxon>Chytridiomycetes</taxon>
        <taxon>Rhizophydiales</taxon>
        <taxon>Rhizophydiales incertae sedis</taxon>
        <taxon>Batrachochytrium</taxon>
    </lineage>
</organism>
<reference evidence="4 5" key="2">
    <citation type="submission" date="2016-05" db="EMBL/GenBank/DDBJ databases">
        <title>Lineage-specific infection strategies underlie the spectrum of fungal disease in amphibians.</title>
        <authorList>
            <person name="Cuomo C.A."/>
            <person name="Farrer R.A."/>
            <person name="James T."/>
            <person name="Longcore J."/>
            <person name="Birren B."/>
        </authorList>
    </citation>
    <scope>NUCLEOTIDE SEQUENCE [LARGE SCALE GENOMIC DNA]</scope>
    <source>
        <strain evidence="4 5">JEL423</strain>
    </source>
</reference>
<evidence type="ECO:0000313" key="4">
    <source>
        <dbReference type="EMBL" id="OAJ42030.1"/>
    </source>
</evidence>
<protein>
    <submittedName>
        <fullName evidence="4">Uncharacterized protein</fullName>
    </submittedName>
</protein>
<gene>
    <name evidence="4" type="ORF">BDEG_25537</name>
</gene>
<name>A0A177WRJ1_BATDL</name>
<evidence type="ECO:0000256" key="3">
    <source>
        <dbReference type="SAM" id="SignalP"/>
    </source>
</evidence>
<feature type="region of interest" description="Disordered" evidence="2">
    <location>
        <begin position="25"/>
        <end position="58"/>
    </location>
</feature>
<evidence type="ECO:0000313" key="5">
    <source>
        <dbReference type="Proteomes" id="UP000077115"/>
    </source>
</evidence>
<evidence type="ECO:0000256" key="1">
    <source>
        <dbReference type="SAM" id="Coils"/>
    </source>
</evidence>
<keyword evidence="1" id="KW-0175">Coiled coil</keyword>
<keyword evidence="3" id="KW-0732">Signal</keyword>
<dbReference type="EMBL" id="DS022306">
    <property type="protein sequence ID" value="OAJ42030.1"/>
    <property type="molecule type" value="Genomic_DNA"/>
</dbReference>
<accession>A0A177WRJ1</accession>
<feature type="chain" id="PRO_5008077904" evidence="3">
    <location>
        <begin position="21"/>
        <end position="213"/>
    </location>
</feature>
<dbReference type="AlphaFoldDB" id="A0A177WRJ1"/>
<feature type="compositionally biased region" description="Low complexity" evidence="2">
    <location>
        <begin position="25"/>
        <end position="51"/>
    </location>
</feature>
<dbReference type="VEuPathDB" id="FungiDB:BDEG_25537"/>